<dbReference type="EMBL" id="KB446536">
    <property type="protein sequence ID" value="EME47637.1"/>
    <property type="molecule type" value="Genomic_DNA"/>
</dbReference>
<reference evidence="2" key="1">
    <citation type="journal article" date="2012" name="PLoS Genet.">
        <title>The genomes of the fungal plant pathogens Cladosporium fulvum and Dothistroma septosporum reveal adaptation to different hosts and lifestyles but also signatures of common ancestry.</title>
        <authorList>
            <person name="de Wit P.J.G.M."/>
            <person name="van der Burgt A."/>
            <person name="Oekmen B."/>
            <person name="Stergiopoulos I."/>
            <person name="Abd-Elsalam K.A."/>
            <person name="Aerts A.L."/>
            <person name="Bahkali A.H."/>
            <person name="Beenen H.G."/>
            <person name="Chettri P."/>
            <person name="Cox M.P."/>
            <person name="Datema E."/>
            <person name="de Vries R.P."/>
            <person name="Dhillon B."/>
            <person name="Ganley A.R."/>
            <person name="Griffiths S.A."/>
            <person name="Guo Y."/>
            <person name="Hamelin R.C."/>
            <person name="Henrissat B."/>
            <person name="Kabir M.S."/>
            <person name="Jashni M.K."/>
            <person name="Kema G."/>
            <person name="Klaubauf S."/>
            <person name="Lapidus A."/>
            <person name="Levasseur A."/>
            <person name="Lindquist E."/>
            <person name="Mehrabi R."/>
            <person name="Ohm R.A."/>
            <person name="Owen T.J."/>
            <person name="Salamov A."/>
            <person name="Schwelm A."/>
            <person name="Schijlen E."/>
            <person name="Sun H."/>
            <person name="van den Burg H.A."/>
            <person name="van Ham R.C.H.J."/>
            <person name="Zhang S."/>
            <person name="Goodwin S.B."/>
            <person name="Grigoriev I.V."/>
            <person name="Collemare J."/>
            <person name="Bradshaw R.E."/>
        </authorList>
    </citation>
    <scope>NUCLEOTIDE SEQUENCE [LARGE SCALE GENOMIC DNA]</scope>
    <source>
        <strain evidence="2">NZE10 / CBS 128990</strain>
    </source>
</reference>
<protein>
    <submittedName>
        <fullName evidence="1">Uncharacterized protein</fullName>
    </submittedName>
</protein>
<proteinExistence type="predicted"/>
<evidence type="ECO:0000313" key="2">
    <source>
        <dbReference type="Proteomes" id="UP000016933"/>
    </source>
</evidence>
<name>N1PW87_DOTSN</name>
<gene>
    <name evidence="1" type="ORF">DOTSEDRAFT_69556</name>
</gene>
<accession>N1PW87</accession>
<sequence>MSLRRKDEAQMFTGRQEKYPRHLDSRVLVGLHERQELINFKSNDRCFDALGKRTQDVVTAVTGKGMCWTLALPLKIKC</sequence>
<dbReference type="Proteomes" id="UP000016933">
    <property type="component" value="Unassembled WGS sequence"/>
</dbReference>
<organism evidence="1 2">
    <name type="scientific">Dothistroma septosporum (strain NZE10 / CBS 128990)</name>
    <name type="common">Red band needle blight fungus</name>
    <name type="synonym">Mycosphaerella pini</name>
    <dbReference type="NCBI Taxonomy" id="675120"/>
    <lineage>
        <taxon>Eukaryota</taxon>
        <taxon>Fungi</taxon>
        <taxon>Dikarya</taxon>
        <taxon>Ascomycota</taxon>
        <taxon>Pezizomycotina</taxon>
        <taxon>Dothideomycetes</taxon>
        <taxon>Dothideomycetidae</taxon>
        <taxon>Mycosphaerellales</taxon>
        <taxon>Mycosphaerellaceae</taxon>
        <taxon>Dothistroma</taxon>
    </lineage>
</organism>
<keyword evidence="2" id="KW-1185">Reference proteome</keyword>
<dbReference type="AlphaFoldDB" id="N1PW87"/>
<dbReference type="HOGENOM" id="CLU_2622007_0_0_1"/>
<evidence type="ECO:0000313" key="1">
    <source>
        <dbReference type="EMBL" id="EME47637.1"/>
    </source>
</evidence>
<reference evidence="1 2" key="2">
    <citation type="journal article" date="2012" name="PLoS Pathog.">
        <title>Diverse lifestyles and strategies of plant pathogenesis encoded in the genomes of eighteen Dothideomycetes fungi.</title>
        <authorList>
            <person name="Ohm R.A."/>
            <person name="Feau N."/>
            <person name="Henrissat B."/>
            <person name="Schoch C.L."/>
            <person name="Horwitz B.A."/>
            <person name="Barry K.W."/>
            <person name="Condon B.J."/>
            <person name="Copeland A.C."/>
            <person name="Dhillon B."/>
            <person name="Glaser F."/>
            <person name="Hesse C.N."/>
            <person name="Kosti I."/>
            <person name="LaButti K."/>
            <person name="Lindquist E.A."/>
            <person name="Lucas S."/>
            <person name="Salamov A.A."/>
            <person name="Bradshaw R.E."/>
            <person name="Ciuffetti L."/>
            <person name="Hamelin R.C."/>
            <person name="Kema G.H.J."/>
            <person name="Lawrence C."/>
            <person name="Scott J.A."/>
            <person name="Spatafora J.W."/>
            <person name="Turgeon B.G."/>
            <person name="de Wit P.J.G.M."/>
            <person name="Zhong S."/>
            <person name="Goodwin S.B."/>
            <person name="Grigoriev I.V."/>
        </authorList>
    </citation>
    <scope>NUCLEOTIDE SEQUENCE [LARGE SCALE GENOMIC DNA]</scope>
    <source>
        <strain evidence="2">NZE10 / CBS 128990</strain>
    </source>
</reference>